<dbReference type="GO" id="GO:0008913">
    <property type="term" value="F:Kdo2-lipid IVA acyltransferase activity"/>
    <property type="evidence" value="ECO:0007669"/>
    <property type="project" value="UniProtKB-EC"/>
</dbReference>
<accession>A0A3B0R8V1</accession>
<dbReference type="AlphaFoldDB" id="A0A3B0R8V1"/>
<sequence>MIPNKKRGQLLRDKATGFALLAPLRIARILPYKWRLPFLGWLTARVISPLAGYTKRIRANLAHVLPDLPESDIQNLIRRVPDNAGRNMAELFSTAQFTARARRAPINGPGLKALHAARAKGRPVIIVSAHFGSFNAVRVALINQGFDMAVFYRPMHNATFNAPYTKAMAALSEPMFKQGRAGTAQMIKHLRAGGILAILADIKASDGVPLSFFGKPALTPLTAAELALKFDALLLPVWGIRAENGVDFDIWAEAPIAPSDAVTMTQDINTLLEAQIRAHMDQWFWIHRRWKDGTGPLAERGAKQLAARRKN</sequence>
<keyword evidence="5" id="KW-0472">Membrane</keyword>
<proteinExistence type="predicted"/>
<dbReference type="PANTHER" id="PTHR30606">
    <property type="entry name" value="LIPID A BIOSYNTHESIS LAUROYL ACYLTRANSFERASE"/>
    <property type="match status" value="1"/>
</dbReference>
<dbReference type="PANTHER" id="PTHR30606:SF10">
    <property type="entry name" value="PHOSPHATIDYLINOSITOL MANNOSIDE ACYLTRANSFERASE"/>
    <property type="match status" value="1"/>
</dbReference>
<keyword evidence="4 7" id="KW-0808">Transferase</keyword>
<evidence type="ECO:0000313" key="7">
    <source>
        <dbReference type="EMBL" id="VAV88882.1"/>
    </source>
</evidence>
<keyword evidence="3" id="KW-0997">Cell inner membrane</keyword>
<protein>
    <submittedName>
        <fullName evidence="7">Lipid A biosynthesis lauroyl acyltransferase</fullName>
        <ecNumber evidence="7">2.3.1.241</ecNumber>
    </submittedName>
</protein>
<evidence type="ECO:0000256" key="2">
    <source>
        <dbReference type="ARBA" id="ARBA00022475"/>
    </source>
</evidence>
<gene>
    <name evidence="7" type="ORF">MNBD_ALPHA07-1802</name>
</gene>
<dbReference type="InterPro" id="IPR004960">
    <property type="entry name" value="LipA_acyltrans"/>
</dbReference>
<dbReference type="GO" id="GO:0008610">
    <property type="term" value="P:lipid biosynthetic process"/>
    <property type="evidence" value="ECO:0007669"/>
    <property type="project" value="UniProtKB-ARBA"/>
</dbReference>
<keyword evidence="6 7" id="KW-0012">Acyltransferase</keyword>
<dbReference type="EC" id="2.3.1.241" evidence="7"/>
<evidence type="ECO:0000256" key="6">
    <source>
        <dbReference type="ARBA" id="ARBA00023315"/>
    </source>
</evidence>
<dbReference type="EMBL" id="UOEG01000037">
    <property type="protein sequence ID" value="VAV88882.1"/>
    <property type="molecule type" value="Genomic_DNA"/>
</dbReference>
<evidence type="ECO:0000256" key="4">
    <source>
        <dbReference type="ARBA" id="ARBA00022679"/>
    </source>
</evidence>
<dbReference type="GO" id="GO:0005886">
    <property type="term" value="C:plasma membrane"/>
    <property type="evidence" value="ECO:0007669"/>
    <property type="project" value="UniProtKB-SubCell"/>
</dbReference>
<dbReference type="Pfam" id="PF03279">
    <property type="entry name" value="Lip_A_acyltrans"/>
    <property type="match status" value="1"/>
</dbReference>
<evidence type="ECO:0000256" key="3">
    <source>
        <dbReference type="ARBA" id="ARBA00022519"/>
    </source>
</evidence>
<dbReference type="GO" id="GO:1901137">
    <property type="term" value="P:carbohydrate derivative biosynthetic process"/>
    <property type="evidence" value="ECO:0007669"/>
    <property type="project" value="UniProtKB-ARBA"/>
</dbReference>
<reference evidence="7" key="1">
    <citation type="submission" date="2018-06" db="EMBL/GenBank/DDBJ databases">
        <authorList>
            <person name="Zhirakovskaya E."/>
        </authorList>
    </citation>
    <scope>NUCLEOTIDE SEQUENCE</scope>
</reference>
<comment type="subcellular location">
    <subcellularLocation>
        <location evidence="1">Cell inner membrane</location>
    </subcellularLocation>
</comment>
<keyword evidence="2" id="KW-1003">Cell membrane</keyword>
<dbReference type="CDD" id="cd07984">
    <property type="entry name" value="LPLAT_LABLAT-like"/>
    <property type="match status" value="1"/>
</dbReference>
<evidence type="ECO:0000256" key="1">
    <source>
        <dbReference type="ARBA" id="ARBA00004533"/>
    </source>
</evidence>
<evidence type="ECO:0000256" key="5">
    <source>
        <dbReference type="ARBA" id="ARBA00023136"/>
    </source>
</evidence>
<name>A0A3B0R8V1_9ZZZZ</name>
<organism evidence="7">
    <name type="scientific">hydrothermal vent metagenome</name>
    <dbReference type="NCBI Taxonomy" id="652676"/>
    <lineage>
        <taxon>unclassified sequences</taxon>
        <taxon>metagenomes</taxon>
        <taxon>ecological metagenomes</taxon>
    </lineage>
</organism>